<dbReference type="CDD" id="cd00293">
    <property type="entry name" value="USP-like"/>
    <property type="match status" value="1"/>
</dbReference>
<dbReference type="InterPro" id="IPR006016">
    <property type="entry name" value="UspA"/>
</dbReference>
<sequence length="329" mass="36226">MYKNILIPVDESSLSMLVIERGVELARVFGARVTFLYLQADAQNIVDGDAGLLHAMSPLLFARKYLWADGYVEAKALAWARMSGVEAGFVGALNKGRVHEEIVEAARRCAADLIVIGSHGRRSVLQKILDSVTVKVLLHSPVPVFVAETGVMPEPMKSRVIARLRDEHADWMALADQLVAALDAERVDSDWIEDALACLARFSAEVHQPKETRLLAALRGSNGEQCEGLEEIAAEHEEEAGLFADLSHAWNARASGGMGLVRDAAEKWRALVRRHVKAENGALLLQAERALSDAAWQKVGYEVFGDDRQAASIAHQDEFRQLFARFKGH</sequence>
<dbReference type="OrthoDB" id="8547832at2"/>
<dbReference type="Gene3D" id="3.40.50.620">
    <property type="entry name" value="HUPs"/>
    <property type="match status" value="1"/>
</dbReference>
<gene>
    <name evidence="4" type="ORF">E6O51_14280</name>
</gene>
<dbReference type="InterPro" id="IPR014729">
    <property type="entry name" value="Rossmann-like_a/b/a_fold"/>
</dbReference>
<organism evidence="4 5">
    <name type="scientific">Pseudothauera rhizosphaerae</name>
    <dbReference type="NCBI Taxonomy" id="2565932"/>
    <lineage>
        <taxon>Bacteria</taxon>
        <taxon>Pseudomonadati</taxon>
        <taxon>Pseudomonadota</taxon>
        <taxon>Betaproteobacteria</taxon>
        <taxon>Rhodocyclales</taxon>
        <taxon>Zoogloeaceae</taxon>
        <taxon>Pseudothauera</taxon>
    </lineage>
</organism>
<dbReference type="Pfam" id="PF00582">
    <property type="entry name" value="Usp"/>
    <property type="match status" value="1"/>
</dbReference>
<keyword evidence="5" id="KW-1185">Reference proteome</keyword>
<dbReference type="PANTHER" id="PTHR46268">
    <property type="entry name" value="STRESS RESPONSE PROTEIN NHAX"/>
    <property type="match status" value="1"/>
</dbReference>
<dbReference type="InterPro" id="IPR012312">
    <property type="entry name" value="Hemerythrin-like"/>
</dbReference>
<comment type="caution">
    <text evidence="4">The sequence shown here is derived from an EMBL/GenBank/DDBJ whole genome shotgun (WGS) entry which is preliminary data.</text>
</comment>
<dbReference type="PRINTS" id="PR01438">
    <property type="entry name" value="UNVRSLSTRESS"/>
</dbReference>
<reference evidence="4 5" key="1">
    <citation type="submission" date="2019-04" db="EMBL/GenBank/DDBJ databases">
        <title>Azoarcus rhizosphaerae sp. nov. isolated from rhizosphere of Ficus religiosa.</title>
        <authorList>
            <person name="Lin S.-Y."/>
            <person name="Hameed A."/>
            <person name="Hsu Y.-H."/>
            <person name="Young C.-C."/>
        </authorList>
    </citation>
    <scope>NUCLEOTIDE SEQUENCE [LARGE SCALE GENOMIC DNA]</scope>
    <source>
        <strain evidence="4 5">CC-YHH848</strain>
    </source>
</reference>
<dbReference type="Pfam" id="PF01814">
    <property type="entry name" value="Hemerythrin"/>
    <property type="match status" value="1"/>
</dbReference>
<dbReference type="RefSeq" id="WP_136385667.1">
    <property type="nucleotide sequence ID" value="NZ_SSOD01000011.1"/>
</dbReference>
<dbReference type="Gene3D" id="1.20.120.520">
    <property type="entry name" value="nmb1532 protein domain like"/>
    <property type="match status" value="1"/>
</dbReference>
<evidence type="ECO:0000313" key="4">
    <source>
        <dbReference type="EMBL" id="THF60366.1"/>
    </source>
</evidence>
<accession>A0A4S4ALF9</accession>
<comment type="similarity">
    <text evidence="1">Belongs to the universal stress protein A family.</text>
</comment>
<evidence type="ECO:0000313" key="5">
    <source>
        <dbReference type="Proteomes" id="UP000307956"/>
    </source>
</evidence>
<dbReference type="SUPFAM" id="SSF52402">
    <property type="entry name" value="Adenine nucleotide alpha hydrolases-like"/>
    <property type="match status" value="1"/>
</dbReference>
<evidence type="ECO:0008006" key="6">
    <source>
        <dbReference type="Google" id="ProtNLM"/>
    </source>
</evidence>
<dbReference type="EMBL" id="SSOD01000011">
    <property type="protein sequence ID" value="THF60366.1"/>
    <property type="molecule type" value="Genomic_DNA"/>
</dbReference>
<name>A0A4S4ALF9_9RHOO</name>
<protein>
    <recommendedName>
        <fullName evidence="6">Nucleotide-binding universal stress protein, UspA family</fullName>
    </recommendedName>
</protein>
<evidence type="ECO:0000256" key="1">
    <source>
        <dbReference type="ARBA" id="ARBA00008791"/>
    </source>
</evidence>
<evidence type="ECO:0000259" key="2">
    <source>
        <dbReference type="Pfam" id="PF00582"/>
    </source>
</evidence>
<feature type="domain" description="Hemerythrin-like" evidence="3">
    <location>
        <begin position="160"/>
        <end position="284"/>
    </location>
</feature>
<dbReference type="InterPro" id="IPR006015">
    <property type="entry name" value="Universal_stress_UspA"/>
</dbReference>
<dbReference type="PANTHER" id="PTHR46268:SF15">
    <property type="entry name" value="UNIVERSAL STRESS PROTEIN HP_0031"/>
    <property type="match status" value="1"/>
</dbReference>
<evidence type="ECO:0000259" key="3">
    <source>
        <dbReference type="Pfam" id="PF01814"/>
    </source>
</evidence>
<dbReference type="AlphaFoldDB" id="A0A4S4ALF9"/>
<feature type="domain" description="UspA" evidence="2">
    <location>
        <begin position="1"/>
        <end position="146"/>
    </location>
</feature>
<dbReference type="Proteomes" id="UP000307956">
    <property type="component" value="Unassembled WGS sequence"/>
</dbReference>
<proteinExistence type="inferred from homology"/>